<comment type="caution">
    <text evidence="2">The sequence shown here is derived from an EMBL/GenBank/DDBJ whole genome shotgun (WGS) entry which is preliminary data.</text>
</comment>
<feature type="domain" description="DUF6894" evidence="1">
    <location>
        <begin position="2"/>
        <end position="70"/>
    </location>
</feature>
<evidence type="ECO:0000259" key="1">
    <source>
        <dbReference type="Pfam" id="PF21834"/>
    </source>
</evidence>
<dbReference type="RefSeq" id="WP_136542493.1">
    <property type="nucleotide sequence ID" value="NZ_STGU01000011.1"/>
</dbReference>
<accession>A0A4S8PPS8</accession>
<sequence length="84" mass="9190">MFYFDIRTEVCTIPDVEGIFMPTADHAIREAQLAARDMVIEAIMRETAIDGTTIEVRDEAGNIVEAVPLTSVIKFGHPHSASGT</sequence>
<evidence type="ECO:0000313" key="2">
    <source>
        <dbReference type="EMBL" id="THV33060.1"/>
    </source>
</evidence>
<name>A0A4S8PPS8_9HYPH</name>
<dbReference type="Proteomes" id="UP000307378">
    <property type="component" value="Unassembled WGS sequence"/>
</dbReference>
<gene>
    <name evidence="2" type="ORF">FAA86_17865</name>
</gene>
<evidence type="ECO:0000313" key="3">
    <source>
        <dbReference type="Proteomes" id="UP000307378"/>
    </source>
</evidence>
<dbReference type="EMBL" id="STGU01000011">
    <property type="protein sequence ID" value="THV33060.1"/>
    <property type="molecule type" value="Genomic_DNA"/>
</dbReference>
<dbReference type="AlphaFoldDB" id="A0A4S8PPS8"/>
<proteinExistence type="predicted"/>
<organism evidence="2 3">
    <name type="scientific">Rhizobium rosettiformans W3</name>
    <dbReference type="NCBI Taxonomy" id="538378"/>
    <lineage>
        <taxon>Bacteria</taxon>
        <taxon>Pseudomonadati</taxon>
        <taxon>Pseudomonadota</taxon>
        <taxon>Alphaproteobacteria</taxon>
        <taxon>Hyphomicrobiales</taxon>
        <taxon>Rhizobiaceae</taxon>
        <taxon>Rhizobium/Agrobacterium group</taxon>
        <taxon>Rhizobium</taxon>
    </lineage>
</organism>
<reference evidence="2 3" key="1">
    <citation type="submission" date="2019-04" db="EMBL/GenBank/DDBJ databases">
        <title>genome sequence of strain W3.</title>
        <authorList>
            <person name="Gao J."/>
            <person name="Sun J."/>
        </authorList>
    </citation>
    <scope>NUCLEOTIDE SEQUENCE [LARGE SCALE GENOMIC DNA]</scope>
    <source>
        <strain evidence="2 3">W3</strain>
    </source>
</reference>
<dbReference type="InterPro" id="IPR054189">
    <property type="entry name" value="DUF6894"/>
</dbReference>
<protein>
    <recommendedName>
        <fullName evidence="1">DUF6894 domain-containing protein</fullName>
    </recommendedName>
</protein>
<dbReference type="Pfam" id="PF21834">
    <property type="entry name" value="DUF6894"/>
    <property type="match status" value="1"/>
</dbReference>